<dbReference type="InterPro" id="IPR012340">
    <property type="entry name" value="NA-bd_OB-fold"/>
</dbReference>
<evidence type="ECO:0000259" key="14">
    <source>
        <dbReference type="Pfam" id="PF08646"/>
    </source>
</evidence>
<feature type="domain" description="OB" evidence="13">
    <location>
        <begin position="39"/>
        <end position="126"/>
    </location>
</feature>
<evidence type="ECO:0000256" key="11">
    <source>
        <dbReference type="ARBA" id="ARBA00023242"/>
    </source>
</evidence>
<evidence type="ECO:0000313" key="16">
    <source>
        <dbReference type="EMBL" id="KAH9293489.1"/>
    </source>
</evidence>
<keyword evidence="9" id="KW-0233">DNA recombination</keyword>
<dbReference type="Proteomes" id="UP000824469">
    <property type="component" value="Unassembled WGS sequence"/>
</dbReference>
<dbReference type="EMBL" id="JAHRHJ020001076">
    <property type="protein sequence ID" value="KAH9293489.1"/>
    <property type="molecule type" value="Genomic_DNA"/>
</dbReference>
<name>A0AA38CAA9_TAXCH</name>
<dbReference type="GO" id="GO:0006310">
    <property type="term" value="P:DNA recombination"/>
    <property type="evidence" value="ECO:0007669"/>
    <property type="project" value="UniProtKB-KW"/>
</dbReference>
<proteinExistence type="inferred from homology"/>
<keyword evidence="5" id="KW-0227">DNA damage</keyword>
<sequence length="460" mass="52403">MEPQSSSTSMNASTANNSLTDNFVRILPIGALSPFHDGWTVRGRTTSKSNIRSFSTSRGIGKVFSFDIIDKDEEQIRIVCFNEQVDRHYDIIRVGNVYTISNGKLRKADKKFNNLPSEYEILLNGMSKVEASSLDDGSIPFNKFHFVLLGEITNLEANIMIDVIGIARFVSDLQTLFRKDGSELKKRTIQITDTSNYAIDVTLWGDLSVVEGSQLQDLITMGPHPIVAFKCVRITDFYGKSLGTLSNTKVFINPSIQEATVLRNWCEEHGNIYNARVQITDHTGNLWATLFDDAGKDLIGATGKETYGQVQDNPLHIRLLKKKIAFHQYSFTLHVRMDTFNNPPKLKTNMSNPDAILSEMLTSTQTDRYHSHQTMLSQMDPANIITCYNDASCINIPQNHLHSDQHCVQPRTHEPTATQPQQQTNVTQQTLYAERREEINRRRRQIYQEKKEEINRKKRE</sequence>
<feature type="non-terminal residue" evidence="16">
    <location>
        <position position="460"/>
    </location>
</feature>
<comment type="caution">
    <text evidence="16">The sequence shown here is derived from an EMBL/GenBank/DDBJ whole genome shotgun (WGS) entry which is preliminary data.</text>
</comment>
<keyword evidence="11" id="KW-0539">Nucleus</keyword>
<dbReference type="GO" id="GO:0003677">
    <property type="term" value="F:DNA binding"/>
    <property type="evidence" value="ECO:0007669"/>
    <property type="project" value="UniProtKB-KW"/>
</dbReference>
<accession>A0AA38CAA9</accession>
<dbReference type="InterPro" id="IPR013955">
    <property type="entry name" value="Rep_factor-A_C"/>
</dbReference>
<evidence type="ECO:0000256" key="4">
    <source>
        <dbReference type="ARBA" id="ARBA00022723"/>
    </source>
</evidence>
<evidence type="ECO:0000256" key="6">
    <source>
        <dbReference type="ARBA" id="ARBA00022771"/>
    </source>
</evidence>
<keyword evidence="3" id="KW-0235">DNA replication</keyword>
<keyword evidence="7" id="KW-0862">Zinc</keyword>
<dbReference type="GO" id="GO:0006281">
    <property type="term" value="P:DNA repair"/>
    <property type="evidence" value="ECO:0007669"/>
    <property type="project" value="UniProtKB-KW"/>
</dbReference>
<dbReference type="Pfam" id="PF08646">
    <property type="entry name" value="Rep_fac-A_C"/>
    <property type="match status" value="1"/>
</dbReference>
<comment type="similarity">
    <text evidence="2">Belongs to the replication factor A protein 1 family.</text>
</comment>
<feature type="domain" description="Replication factor A C-terminal" evidence="14">
    <location>
        <begin position="273"/>
        <end position="352"/>
    </location>
</feature>
<reference evidence="16 17" key="1">
    <citation type="journal article" date="2021" name="Nat. Plants">
        <title>The Taxus genome provides insights into paclitaxel biosynthesis.</title>
        <authorList>
            <person name="Xiong X."/>
            <person name="Gou J."/>
            <person name="Liao Q."/>
            <person name="Li Y."/>
            <person name="Zhou Q."/>
            <person name="Bi G."/>
            <person name="Li C."/>
            <person name="Du R."/>
            <person name="Wang X."/>
            <person name="Sun T."/>
            <person name="Guo L."/>
            <person name="Liang H."/>
            <person name="Lu P."/>
            <person name="Wu Y."/>
            <person name="Zhang Z."/>
            <person name="Ro D.K."/>
            <person name="Shang Y."/>
            <person name="Huang S."/>
            <person name="Yan J."/>
        </authorList>
    </citation>
    <scope>NUCLEOTIDE SEQUENCE [LARGE SCALE GENOMIC DNA]</scope>
    <source>
        <strain evidence="16">Ta-2019</strain>
    </source>
</reference>
<dbReference type="GO" id="GO:0006260">
    <property type="term" value="P:DNA replication"/>
    <property type="evidence" value="ECO:0007669"/>
    <property type="project" value="UniProtKB-KW"/>
</dbReference>
<keyword evidence="8" id="KW-0238">DNA-binding</keyword>
<keyword evidence="17" id="KW-1185">Reference proteome</keyword>
<evidence type="ECO:0000256" key="1">
    <source>
        <dbReference type="ARBA" id="ARBA00004123"/>
    </source>
</evidence>
<keyword evidence="4" id="KW-0479">Metal-binding</keyword>
<dbReference type="GO" id="GO:0008270">
    <property type="term" value="F:zinc ion binding"/>
    <property type="evidence" value="ECO:0007669"/>
    <property type="project" value="UniProtKB-KW"/>
</dbReference>
<feature type="domain" description="Replication protein A OB" evidence="15">
    <location>
        <begin position="150"/>
        <end position="253"/>
    </location>
</feature>
<evidence type="ECO:0000256" key="10">
    <source>
        <dbReference type="ARBA" id="ARBA00023204"/>
    </source>
</evidence>
<evidence type="ECO:0000256" key="2">
    <source>
        <dbReference type="ARBA" id="ARBA00005690"/>
    </source>
</evidence>
<evidence type="ECO:0000259" key="13">
    <source>
        <dbReference type="Pfam" id="PF01336"/>
    </source>
</evidence>
<evidence type="ECO:0000256" key="9">
    <source>
        <dbReference type="ARBA" id="ARBA00023172"/>
    </source>
</evidence>
<dbReference type="Pfam" id="PF16900">
    <property type="entry name" value="REPA_OB_2"/>
    <property type="match status" value="1"/>
</dbReference>
<organism evidence="16 17">
    <name type="scientific">Taxus chinensis</name>
    <name type="common">Chinese yew</name>
    <name type="synonym">Taxus wallichiana var. chinensis</name>
    <dbReference type="NCBI Taxonomy" id="29808"/>
    <lineage>
        <taxon>Eukaryota</taxon>
        <taxon>Viridiplantae</taxon>
        <taxon>Streptophyta</taxon>
        <taxon>Embryophyta</taxon>
        <taxon>Tracheophyta</taxon>
        <taxon>Spermatophyta</taxon>
        <taxon>Pinopsida</taxon>
        <taxon>Pinidae</taxon>
        <taxon>Conifers II</taxon>
        <taxon>Cupressales</taxon>
        <taxon>Taxaceae</taxon>
        <taxon>Taxus</taxon>
    </lineage>
</organism>
<dbReference type="Gene3D" id="2.40.50.140">
    <property type="entry name" value="Nucleic acid-binding proteins"/>
    <property type="match status" value="2"/>
</dbReference>
<evidence type="ECO:0000256" key="8">
    <source>
        <dbReference type="ARBA" id="ARBA00023125"/>
    </source>
</evidence>
<dbReference type="PANTHER" id="PTHR47165">
    <property type="entry name" value="OS03G0429900 PROTEIN"/>
    <property type="match status" value="1"/>
</dbReference>
<dbReference type="SUPFAM" id="SSF50249">
    <property type="entry name" value="Nucleic acid-binding proteins"/>
    <property type="match status" value="3"/>
</dbReference>
<evidence type="ECO:0000259" key="15">
    <source>
        <dbReference type="Pfam" id="PF16900"/>
    </source>
</evidence>
<dbReference type="CDD" id="cd04474">
    <property type="entry name" value="RPA1_DBD_A"/>
    <property type="match status" value="1"/>
</dbReference>
<evidence type="ECO:0000256" key="3">
    <source>
        <dbReference type="ARBA" id="ARBA00022705"/>
    </source>
</evidence>
<dbReference type="FunFam" id="2.40.50.140:FF:000064">
    <property type="entry name" value="Replication protein A subunit"/>
    <property type="match status" value="1"/>
</dbReference>
<evidence type="ECO:0000256" key="5">
    <source>
        <dbReference type="ARBA" id="ARBA00022763"/>
    </source>
</evidence>
<dbReference type="CDD" id="cd04475">
    <property type="entry name" value="RPA1_DBD_B"/>
    <property type="match status" value="1"/>
</dbReference>
<dbReference type="Pfam" id="PF01336">
    <property type="entry name" value="tRNA_anti-codon"/>
    <property type="match status" value="1"/>
</dbReference>
<dbReference type="GO" id="GO:0005634">
    <property type="term" value="C:nucleus"/>
    <property type="evidence" value="ECO:0007669"/>
    <property type="project" value="UniProtKB-SubCell"/>
</dbReference>
<keyword evidence="6" id="KW-0863">Zinc-finger</keyword>
<dbReference type="AlphaFoldDB" id="A0AA38CAA9"/>
<evidence type="ECO:0000256" key="12">
    <source>
        <dbReference type="SAM" id="MobiDB-lite"/>
    </source>
</evidence>
<feature type="compositionally biased region" description="Low complexity" evidence="12">
    <location>
        <begin position="415"/>
        <end position="430"/>
    </location>
</feature>
<dbReference type="FunFam" id="2.40.50.140:FF:000041">
    <property type="entry name" value="Replication protein A subunit"/>
    <property type="match status" value="1"/>
</dbReference>
<keyword evidence="10" id="KW-0234">DNA repair</keyword>
<comment type="subcellular location">
    <subcellularLocation>
        <location evidence="1">Nucleus</location>
    </subcellularLocation>
</comment>
<evidence type="ECO:0000256" key="7">
    <source>
        <dbReference type="ARBA" id="ARBA00022833"/>
    </source>
</evidence>
<dbReference type="PANTHER" id="PTHR47165:SF4">
    <property type="entry name" value="OS03G0429900 PROTEIN"/>
    <property type="match status" value="1"/>
</dbReference>
<evidence type="ECO:0000313" key="17">
    <source>
        <dbReference type="Proteomes" id="UP000824469"/>
    </source>
</evidence>
<gene>
    <name evidence="16" type="ORF">KI387_041305</name>
</gene>
<feature type="compositionally biased region" description="Basic and acidic residues" evidence="12">
    <location>
        <begin position="433"/>
        <end position="460"/>
    </location>
</feature>
<dbReference type="InterPro" id="IPR031657">
    <property type="entry name" value="REPA_OB_2"/>
</dbReference>
<feature type="region of interest" description="Disordered" evidence="12">
    <location>
        <begin position="405"/>
        <end position="460"/>
    </location>
</feature>
<protein>
    <recommendedName>
        <fullName evidence="18">Replication protein A subunit</fullName>
    </recommendedName>
</protein>
<dbReference type="InterPro" id="IPR004365">
    <property type="entry name" value="NA-bd_OB_tRNA"/>
</dbReference>
<evidence type="ECO:0008006" key="18">
    <source>
        <dbReference type="Google" id="ProtNLM"/>
    </source>
</evidence>